<protein>
    <submittedName>
        <fullName evidence="1">16609_t:CDS:1</fullName>
    </submittedName>
</protein>
<accession>A0A9N9G0T2</accession>
<evidence type="ECO:0000313" key="2">
    <source>
        <dbReference type="Proteomes" id="UP000789396"/>
    </source>
</evidence>
<sequence>MNYDSSNDFQALCNEIMNDPSRNTEFTNEMYNENIDIQTFYEEIMHGEPTLSLLQVPKNTGFTNEMYNENIDIQTFYEEIMDGLPRPNSSLRIHHVHPVP</sequence>
<dbReference type="AlphaFoldDB" id="A0A9N9G0T2"/>
<evidence type="ECO:0000313" key="1">
    <source>
        <dbReference type="EMBL" id="CAG8569344.1"/>
    </source>
</evidence>
<keyword evidence="2" id="KW-1185">Reference proteome</keyword>
<dbReference type="Proteomes" id="UP000789396">
    <property type="component" value="Unassembled WGS sequence"/>
</dbReference>
<reference evidence="1" key="1">
    <citation type="submission" date="2021-06" db="EMBL/GenBank/DDBJ databases">
        <authorList>
            <person name="Kallberg Y."/>
            <person name="Tangrot J."/>
            <person name="Rosling A."/>
        </authorList>
    </citation>
    <scope>NUCLEOTIDE SEQUENCE</scope>
    <source>
        <strain evidence="1">IN212</strain>
    </source>
</reference>
<dbReference type="EMBL" id="CAJVPZ010006085">
    <property type="protein sequence ID" value="CAG8569344.1"/>
    <property type="molecule type" value="Genomic_DNA"/>
</dbReference>
<proteinExistence type="predicted"/>
<name>A0A9N9G0T2_9GLOM</name>
<gene>
    <name evidence="1" type="ORF">RFULGI_LOCUS5390</name>
</gene>
<comment type="caution">
    <text evidence="1">The sequence shown here is derived from an EMBL/GenBank/DDBJ whole genome shotgun (WGS) entry which is preliminary data.</text>
</comment>
<organism evidence="1 2">
    <name type="scientific">Racocetra fulgida</name>
    <dbReference type="NCBI Taxonomy" id="60492"/>
    <lineage>
        <taxon>Eukaryota</taxon>
        <taxon>Fungi</taxon>
        <taxon>Fungi incertae sedis</taxon>
        <taxon>Mucoromycota</taxon>
        <taxon>Glomeromycotina</taxon>
        <taxon>Glomeromycetes</taxon>
        <taxon>Diversisporales</taxon>
        <taxon>Gigasporaceae</taxon>
        <taxon>Racocetra</taxon>
    </lineage>
</organism>